<sequence>MKDPPSRPSSESVARGWPRIVVDILQIRPARRLVAIEACGAILFAAVTLPFTQFDADSVPEWTQLLGLVLLLSVFGLNLHTWRKVVSGGLAAYGSQALARASRFEDQLADEKRLRVVAMMYVVSPVLLIPIPSTWVRFWFGFTVVTALLATVSLIALVRSEVRRGHRR</sequence>
<feature type="transmembrane region" description="Helical" evidence="1">
    <location>
        <begin position="138"/>
        <end position="158"/>
    </location>
</feature>
<keyword evidence="1" id="KW-0472">Membrane</keyword>
<organism evidence="2 3">
    <name type="scientific">Mycolicibacterium frederiksbergense</name>
    <dbReference type="NCBI Taxonomy" id="117567"/>
    <lineage>
        <taxon>Bacteria</taxon>
        <taxon>Bacillati</taxon>
        <taxon>Actinomycetota</taxon>
        <taxon>Actinomycetes</taxon>
        <taxon>Mycobacteriales</taxon>
        <taxon>Mycobacteriaceae</taxon>
        <taxon>Mycolicibacterium</taxon>
    </lineage>
</organism>
<evidence type="ECO:0000256" key="1">
    <source>
        <dbReference type="SAM" id="Phobius"/>
    </source>
</evidence>
<dbReference type="Proteomes" id="UP001160130">
    <property type="component" value="Unassembled WGS sequence"/>
</dbReference>
<gene>
    <name evidence="2" type="ORF">M2272_003299</name>
</gene>
<reference evidence="2 3" key="1">
    <citation type="submission" date="2023-04" db="EMBL/GenBank/DDBJ databases">
        <title>Forest soil microbial communities from Buena Vista Peninsula, Colon Province, Panama.</title>
        <authorList>
            <person name="Bouskill N."/>
        </authorList>
    </citation>
    <scope>NUCLEOTIDE SEQUENCE [LARGE SCALE GENOMIC DNA]</scope>
    <source>
        <strain evidence="2 3">AC80</strain>
    </source>
</reference>
<feature type="transmembrane region" description="Helical" evidence="1">
    <location>
        <begin position="33"/>
        <end position="52"/>
    </location>
</feature>
<keyword evidence="3" id="KW-1185">Reference proteome</keyword>
<proteinExistence type="predicted"/>
<dbReference type="EMBL" id="JARXVE010000005">
    <property type="protein sequence ID" value="MDH6196646.1"/>
    <property type="molecule type" value="Genomic_DNA"/>
</dbReference>
<protein>
    <submittedName>
        <fullName evidence="2">Uncharacterized protein</fullName>
    </submittedName>
</protein>
<feature type="transmembrane region" description="Helical" evidence="1">
    <location>
        <begin position="114"/>
        <end position="132"/>
    </location>
</feature>
<name>A0ABT6L127_9MYCO</name>
<evidence type="ECO:0000313" key="3">
    <source>
        <dbReference type="Proteomes" id="UP001160130"/>
    </source>
</evidence>
<feature type="transmembrane region" description="Helical" evidence="1">
    <location>
        <begin position="64"/>
        <end position="82"/>
    </location>
</feature>
<keyword evidence="1" id="KW-0812">Transmembrane</keyword>
<comment type="caution">
    <text evidence="2">The sequence shown here is derived from an EMBL/GenBank/DDBJ whole genome shotgun (WGS) entry which is preliminary data.</text>
</comment>
<keyword evidence="1" id="KW-1133">Transmembrane helix</keyword>
<evidence type="ECO:0000313" key="2">
    <source>
        <dbReference type="EMBL" id="MDH6196646.1"/>
    </source>
</evidence>
<accession>A0ABT6L127</accession>